<accession>A0A2S2CLH8</accession>
<dbReference type="AlphaFoldDB" id="A0A2S2CLH8"/>
<dbReference type="OrthoDB" id="7306931at2"/>
<dbReference type="KEGG" id="azz:DEW08_03300"/>
<proteinExistence type="predicted"/>
<sequence>MNAFRLIRHADGRTYYDGRPLTLADAQIMLNDDIQRRRVAVDSYLRVDGAELIVECPQTAAHPAGQDRRE</sequence>
<evidence type="ECO:0000313" key="2">
    <source>
        <dbReference type="Proteomes" id="UP000245629"/>
    </source>
</evidence>
<dbReference type="RefSeq" id="WP_109324455.1">
    <property type="nucleotide sequence ID" value="NZ_CP029352.1"/>
</dbReference>
<name>A0A2S2CLH8_9PROT</name>
<organism evidence="1 2">
    <name type="scientific">Azospirillum thermophilum</name>
    <dbReference type="NCBI Taxonomy" id="2202148"/>
    <lineage>
        <taxon>Bacteria</taxon>
        <taxon>Pseudomonadati</taxon>
        <taxon>Pseudomonadota</taxon>
        <taxon>Alphaproteobacteria</taxon>
        <taxon>Rhodospirillales</taxon>
        <taxon>Azospirillaceae</taxon>
        <taxon>Azospirillum</taxon>
    </lineage>
</organism>
<dbReference type="EMBL" id="CP029352">
    <property type="protein sequence ID" value="AWK85331.1"/>
    <property type="molecule type" value="Genomic_DNA"/>
</dbReference>
<protein>
    <submittedName>
        <fullName evidence="1">Uncharacterized protein</fullName>
    </submittedName>
</protein>
<dbReference type="Proteomes" id="UP000245629">
    <property type="component" value="Chromosome 1"/>
</dbReference>
<evidence type="ECO:0000313" key="1">
    <source>
        <dbReference type="EMBL" id="AWK85331.1"/>
    </source>
</evidence>
<keyword evidence="2" id="KW-1185">Reference proteome</keyword>
<reference evidence="2" key="1">
    <citation type="submission" date="2018-05" db="EMBL/GenBank/DDBJ databases">
        <title>Azospirillum thermophila sp. nov., a novel isolated from hot spring.</title>
        <authorList>
            <person name="Zhao Z."/>
        </authorList>
    </citation>
    <scope>NUCLEOTIDE SEQUENCE [LARGE SCALE GENOMIC DNA]</scope>
    <source>
        <strain evidence="2">CFH 70021</strain>
    </source>
</reference>
<gene>
    <name evidence="1" type="ORF">DEW08_03300</name>
</gene>